<dbReference type="Proteomes" id="UP000014012">
    <property type="component" value="Unassembled WGS sequence"/>
</dbReference>
<sequence length="65" mass="7229">MVSNTGRSVEPYCTQNRVELQSSALAAFDLAAATGSAPVAHIGKRIFMFFTYMAKFFCPDHFLQH</sequence>
<evidence type="ECO:0000313" key="1">
    <source>
        <dbReference type="EMBL" id="EON88370.1"/>
    </source>
</evidence>
<comment type="caution">
    <text evidence="1">The sequence shown here is derived from an EMBL/GenBank/DDBJ whole genome shotgun (WGS) entry which is preliminary data.</text>
</comment>
<accession>R8APW4</accession>
<gene>
    <name evidence="1" type="ORF">PLESHI_10885</name>
</gene>
<proteinExistence type="predicted"/>
<reference evidence="1 2" key="1">
    <citation type="journal article" date="2013" name="Genome Announc.">
        <title>Genome Sequence of Plesiomonas shigelloides Strain 302-73 (Serotype O1).</title>
        <authorList>
            <person name="Pique N."/>
            <person name="Aquilini E."/>
            <person name="Alioto T."/>
            <person name="Minana-Galbis D."/>
            <person name="Tomas J.M."/>
        </authorList>
    </citation>
    <scope>NUCLEOTIDE SEQUENCE [LARGE SCALE GENOMIC DNA]</scope>
    <source>
        <strain evidence="1 2">302-73</strain>
    </source>
</reference>
<dbReference type="EMBL" id="AQQO01000345">
    <property type="protein sequence ID" value="EON88370.1"/>
    <property type="molecule type" value="Genomic_DNA"/>
</dbReference>
<keyword evidence="2" id="KW-1185">Reference proteome</keyword>
<dbReference type="HOGENOM" id="CLU_2846041_0_0_6"/>
<dbReference type="PATRIC" id="fig|1315976.3.peg.2038"/>
<dbReference type="AlphaFoldDB" id="R8APW4"/>
<evidence type="ECO:0000313" key="2">
    <source>
        <dbReference type="Proteomes" id="UP000014012"/>
    </source>
</evidence>
<organism evidence="1 2">
    <name type="scientific">Plesiomonas shigelloides 302-73</name>
    <dbReference type="NCBI Taxonomy" id="1315976"/>
    <lineage>
        <taxon>Bacteria</taxon>
        <taxon>Pseudomonadati</taxon>
        <taxon>Pseudomonadota</taxon>
        <taxon>Gammaproteobacteria</taxon>
        <taxon>Enterobacterales</taxon>
        <taxon>Enterobacteriaceae</taxon>
        <taxon>Plesiomonas</taxon>
    </lineage>
</organism>
<name>R8APW4_PLESH</name>
<protein>
    <submittedName>
        <fullName evidence="1">Uncharacterized protein</fullName>
    </submittedName>
</protein>